<dbReference type="InterPro" id="IPR009078">
    <property type="entry name" value="Ferritin-like_SF"/>
</dbReference>
<protein>
    <submittedName>
        <fullName evidence="2">DNA-binding ferritin-like protein (Oxidative damage protectant)</fullName>
    </submittedName>
</protein>
<dbReference type="AlphaFoldDB" id="A0A0R1XAP1"/>
<dbReference type="RefSeq" id="WP_027828484.1">
    <property type="nucleotide sequence ID" value="NZ_AUEH01000020.1"/>
</dbReference>
<dbReference type="GO" id="GO:0003677">
    <property type="term" value="F:DNA binding"/>
    <property type="evidence" value="ECO:0007669"/>
    <property type="project" value="UniProtKB-KW"/>
</dbReference>
<proteinExistence type="predicted"/>
<dbReference type="InterPro" id="IPR008331">
    <property type="entry name" value="Ferritin_DPS_dom"/>
</dbReference>
<organism evidence="2 3">
    <name type="scientific">Schleiferilactobacillus harbinensis DSM 16991</name>
    <dbReference type="NCBI Taxonomy" id="1122147"/>
    <lineage>
        <taxon>Bacteria</taxon>
        <taxon>Bacillati</taxon>
        <taxon>Bacillota</taxon>
        <taxon>Bacilli</taxon>
        <taxon>Lactobacillales</taxon>
        <taxon>Lactobacillaceae</taxon>
        <taxon>Schleiferilactobacillus</taxon>
    </lineage>
</organism>
<reference evidence="2 3" key="1">
    <citation type="journal article" date="2015" name="Genome Announc.">
        <title>Expanding the biotechnology potential of lactobacilli through comparative genomics of 213 strains and associated genera.</title>
        <authorList>
            <person name="Sun Z."/>
            <person name="Harris H.M."/>
            <person name="McCann A."/>
            <person name="Guo C."/>
            <person name="Argimon S."/>
            <person name="Zhang W."/>
            <person name="Yang X."/>
            <person name="Jeffery I.B."/>
            <person name="Cooney J.C."/>
            <person name="Kagawa T.F."/>
            <person name="Liu W."/>
            <person name="Song Y."/>
            <person name="Salvetti E."/>
            <person name="Wrobel A."/>
            <person name="Rasinkangas P."/>
            <person name="Parkhill J."/>
            <person name="Rea M.C."/>
            <person name="O'Sullivan O."/>
            <person name="Ritari J."/>
            <person name="Douillard F.P."/>
            <person name="Paul Ross R."/>
            <person name="Yang R."/>
            <person name="Briner A.E."/>
            <person name="Felis G.E."/>
            <person name="de Vos W.M."/>
            <person name="Barrangou R."/>
            <person name="Klaenhammer T.R."/>
            <person name="Caufield P.W."/>
            <person name="Cui Y."/>
            <person name="Zhang H."/>
            <person name="O'Toole P.W."/>
        </authorList>
    </citation>
    <scope>NUCLEOTIDE SEQUENCE [LARGE SCALE GENOMIC DNA]</scope>
    <source>
        <strain evidence="2 3">DSM 16991</strain>
    </source>
</reference>
<dbReference type="Proteomes" id="UP000050949">
    <property type="component" value="Unassembled WGS sequence"/>
</dbReference>
<name>A0A0R1XAP1_9LACO</name>
<dbReference type="Gene3D" id="1.20.1260.10">
    <property type="match status" value="1"/>
</dbReference>
<dbReference type="eggNOG" id="COG0783">
    <property type="taxonomic scope" value="Bacteria"/>
</dbReference>
<sequence length="185" mass="20851">MTTAEIETAYAAEQKQVDHDHHVPSAGAMCGHIIANNVVLATKIQQMRWTLTGAAQAADEKLLWQFTKDLTRQRDSLISALLDEGENIPTTTAEFTQYTMLKEDPRIKYATADQMMALVVEDLDTSMMFITRAIALAEQEEKRPLALELTHLLGWYQHSLRQLQDRLGRPLTAGRPLLAEDDDDD</sequence>
<gene>
    <name evidence="2" type="ORF">FC91_GL001496</name>
</gene>
<dbReference type="GO" id="GO:0008199">
    <property type="term" value="F:ferric iron binding"/>
    <property type="evidence" value="ECO:0007669"/>
    <property type="project" value="InterPro"/>
</dbReference>
<dbReference type="EMBL" id="AZFW01000146">
    <property type="protein sequence ID" value="KRM24099.1"/>
    <property type="molecule type" value="Genomic_DNA"/>
</dbReference>
<dbReference type="SUPFAM" id="SSF47240">
    <property type="entry name" value="Ferritin-like"/>
    <property type="match status" value="1"/>
</dbReference>
<accession>A0A0R1XAP1</accession>
<keyword evidence="2" id="KW-0238">DNA-binding</keyword>
<dbReference type="Pfam" id="PF00210">
    <property type="entry name" value="Ferritin"/>
    <property type="match status" value="1"/>
</dbReference>
<evidence type="ECO:0000313" key="2">
    <source>
        <dbReference type="EMBL" id="KRM24099.1"/>
    </source>
</evidence>
<comment type="caution">
    <text evidence="2">The sequence shown here is derived from an EMBL/GenBank/DDBJ whole genome shotgun (WGS) entry which is preliminary data.</text>
</comment>
<evidence type="ECO:0000259" key="1">
    <source>
        <dbReference type="Pfam" id="PF00210"/>
    </source>
</evidence>
<evidence type="ECO:0000313" key="3">
    <source>
        <dbReference type="Proteomes" id="UP000050949"/>
    </source>
</evidence>
<dbReference type="OrthoDB" id="9797023at2"/>
<dbReference type="PATRIC" id="fig|1122147.4.peg.1551"/>
<dbReference type="InterPro" id="IPR012347">
    <property type="entry name" value="Ferritin-like"/>
</dbReference>
<feature type="domain" description="Ferritin/DPS" evidence="1">
    <location>
        <begin position="33"/>
        <end position="167"/>
    </location>
</feature>